<dbReference type="InterPro" id="IPR003594">
    <property type="entry name" value="HATPase_dom"/>
</dbReference>
<sequence>MTAQSWILRVEPDAAACRTARHELTRFLTPLVDDVTVGDATLVLHELVANGVDHAHTPMLVTARVRDGAVRLRVRDGSVVRGREQPYDPTATRGRGLQIVGRLSQRWGVRRHHGGKTTWADVGPVGARPAPDLHLVRPAS</sequence>
<name>A0A852WBC6_PSEA5</name>
<evidence type="ECO:0000313" key="6">
    <source>
        <dbReference type="Proteomes" id="UP000549695"/>
    </source>
</evidence>
<organism evidence="3 6">
    <name type="scientific">Pseudonocardia alni</name>
    <name type="common">Amycolata alni</name>
    <dbReference type="NCBI Taxonomy" id="33907"/>
    <lineage>
        <taxon>Bacteria</taxon>
        <taxon>Bacillati</taxon>
        <taxon>Actinomycetota</taxon>
        <taxon>Actinomycetes</taxon>
        <taxon>Pseudonocardiales</taxon>
        <taxon>Pseudonocardiaceae</taxon>
        <taxon>Pseudonocardia</taxon>
    </lineage>
</organism>
<keyword evidence="1" id="KW-0418">Kinase</keyword>
<evidence type="ECO:0000256" key="1">
    <source>
        <dbReference type="ARBA" id="ARBA00022527"/>
    </source>
</evidence>
<keyword evidence="1" id="KW-0723">Serine/threonine-protein kinase</keyword>
<feature type="domain" description="Histidine kinase/HSP90-like ATPase" evidence="2">
    <location>
        <begin position="11"/>
        <end position="119"/>
    </location>
</feature>
<dbReference type="RefSeq" id="WP_073574254.1">
    <property type="nucleotide sequence ID" value="NZ_BAAAJZ010000007.1"/>
</dbReference>
<dbReference type="InterPro" id="IPR050267">
    <property type="entry name" value="Anti-sigma-factor_SerPK"/>
</dbReference>
<evidence type="ECO:0000313" key="3">
    <source>
        <dbReference type="EMBL" id="NYG04611.1"/>
    </source>
</evidence>
<reference evidence="3 6" key="1">
    <citation type="submission" date="2020-07" db="EMBL/GenBank/DDBJ databases">
        <title>Sequencing the genomes of 1000 actinobacteria strains.</title>
        <authorList>
            <person name="Klenk H.-P."/>
        </authorList>
    </citation>
    <scope>NUCLEOTIDE SEQUENCE [LARGE SCALE GENOMIC DNA]</scope>
    <source>
        <strain evidence="4 5">DSM 44104</strain>
        <strain evidence="3 6">DSM 44749</strain>
    </source>
</reference>
<dbReference type="Proteomes" id="UP000549695">
    <property type="component" value="Unassembled WGS sequence"/>
</dbReference>
<dbReference type="EMBL" id="JACCCZ010000001">
    <property type="protein sequence ID" value="NYG04611.1"/>
    <property type="molecule type" value="Genomic_DNA"/>
</dbReference>
<dbReference type="Proteomes" id="UP000232453">
    <property type="component" value="Unassembled WGS sequence"/>
</dbReference>
<dbReference type="Gene3D" id="3.30.565.10">
    <property type="entry name" value="Histidine kinase-like ATPase, C-terminal domain"/>
    <property type="match status" value="1"/>
</dbReference>
<comment type="caution">
    <text evidence="3">The sequence shown here is derived from an EMBL/GenBank/DDBJ whole genome shotgun (WGS) entry which is preliminary data.</text>
</comment>
<dbReference type="EMBL" id="PHUJ01000003">
    <property type="protein sequence ID" value="PKB29876.1"/>
    <property type="molecule type" value="Genomic_DNA"/>
</dbReference>
<dbReference type="PANTHER" id="PTHR35526:SF3">
    <property type="entry name" value="ANTI-SIGMA-F FACTOR RSBW"/>
    <property type="match status" value="1"/>
</dbReference>
<dbReference type="SUPFAM" id="SSF55874">
    <property type="entry name" value="ATPase domain of HSP90 chaperone/DNA topoisomerase II/histidine kinase"/>
    <property type="match status" value="1"/>
</dbReference>
<dbReference type="GO" id="GO:0004674">
    <property type="term" value="F:protein serine/threonine kinase activity"/>
    <property type="evidence" value="ECO:0007669"/>
    <property type="project" value="UniProtKB-KW"/>
</dbReference>
<accession>A0AA44UMI3</accession>
<protein>
    <submittedName>
        <fullName evidence="3">Anti-sigma regulatory factor (Ser/Thr protein kinase)</fullName>
    </submittedName>
</protein>
<dbReference type="InterPro" id="IPR036890">
    <property type="entry name" value="HATPase_C_sf"/>
</dbReference>
<evidence type="ECO:0000259" key="2">
    <source>
        <dbReference type="Pfam" id="PF13581"/>
    </source>
</evidence>
<dbReference type="CDD" id="cd16936">
    <property type="entry name" value="HATPase_RsbW-like"/>
    <property type="match status" value="1"/>
</dbReference>
<dbReference type="PANTHER" id="PTHR35526">
    <property type="entry name" value="ANTI-SIGMA-F FACTOR RSBW-RELATED"/>
    <property type="match status" value="1"/>
</dbReference>
<evidence type="ECO:0000313" key="4">
    <source>
        <dbReference type="EMBL" id="PKB29876.1"/>
    </source>
</evidence>
<keyword evidence="1" id="KW-0808">Transferase</keyword>
<accession>A0A852WBC6</accession>
<dbReference type="AlphaFoldDB" id="A0A852WBC6"/>
<gene>
    <name evidence="4" type="ORF">ATL51_1526</name>
    <name evidence="3" type="ORF">HDA37_004896</name>
</gene>
<proteinExistence type="predicted"/>
<dbReference type="Pfam" id="PF13581">
    <property type="entry name" value="HATPase_c_2"/>
    <property type="match status" value="1"/>
</dbReference>
<evidence type="ECO:0000313" key="5">
    <source>
        <dbReference type="Proteomes" id="UP000232453"/>
    </source>
</evidence>
<keyword evidence="6" id="KW-1185">Reference proteome</keyword>
<dbReference type="GeneID" id="98054561"/>